<feature type="transmembrane region" description="Helical" evidence="5">
    <location>
        <begin position="6"/>
        <end position="23"/>
    </location>
</feature>
<keyword evidence="7" id="KW-1185">Reference proteome</keyword>
<name>A0A919YDK4_9BACL</name>
<dbReference type="SUPFAM" id="SSF53474">
    <property type="entry name" value="alpha/beta-Hydrolases"/>
    <property type="match status" value="1"/>
</dbReference>
<dbReference type="GO" id="GO:0016042">
    <property type="term" value="P:lipid catabolic process"/>
    <property type="evidence" value="ECO:0007669"/>
    <property type="project" value="UniProtKB-KW"/>
</dbReference>
<keyword evidence="3" id="KW-0443">Lipid metabolism</keyword>
<dbReference type="PANTHER" id="PTHR10272">
    <property type="entry name" value="PLATELET-ACTIVATING FACTOR ACETYLHYDROLASE"/>
    <property type="match status" value="1"/>
</dbReference>
<organism evidence="6 7">
    <name type="scientific">Paenibacillus azoreducens</name>
    <dbReference type="NCBI Taxonomy" id="116718"/>
    <lineage>
        <taxon>Bacteria</taxon>
        <taxon>Bacillati</taxon>
        <taxon>Bacillota</taxon>
        <taxon>Bacilli</taxon>
        <taxon>Bacillales</taxon>
        <taxon>Paenibacillaceae</taxon>
        <taxon>Paenibacillus</taxon>
    </lineage>
</organism>
<dbReference type="Pfam" id="PF03403">
    <property type="entry name" value="PAF-AH_p_II"/>
    <property type="match status" value="1"/>
</dbReference>
<keyword evidence="5" id="KW-0812">Transmembrane</keyword>
<dbReference type="RefSeq" id="WP_212979364.1">
    <property type="nucleotide sequence ID" value="NZ_AP025343.1"/>
</dbReference>
<evidence type="ECO:0000313" key="6">
    <source>
        <dbReference type="EMBL" id="GIO48736.1"/>
    </source>
</evidence>
<keyword evidence="5" id="KW-0472">Membrane</keyword>
<dbReference type="InterPro" id="IPR029058">
    <property type="entry name" value="AB_hydrolase_fold"/>
</dbReference>
<comment type="caution">
    <text evidence="6">The sequence shown here is derived from an EMBL/GenBank/DDBJ whole genome shotgun (WGS) entry which is preliminary data.</text>
</comment>
<keyword evidence="1 6" id="KW-0378">Hydrolase</keyword>
<reference evidence="6 7" key="1">
    <citation type="submission" date="2021-03" db="EMBL/GenBank/DDBJ databases">
        <title>Antimicrobial resistance genes in bacteria isolated from Japanese honey, and their potential for conferring macrolide and lincosamide resistance in the American foulbrood pathogen Paenibacillus larvae.</title>
        <authorList>
            <person name="Okamoto M."/>
            <person name="Kumagai M."/>
            <person name="Kanamori H."/>
            <person name="Takamatsu D."/>
        </authorList>
    </citation>
    <scope>NUCLEOTIDE SEQUENCE [LARGE SCALE GENOMIC DNA]</scope>
    <source>
        <strain evidence="6 7">J34TS1</strain>
    </source>
</reference>
<accession>A0A919YDK4</accession>
<keyword evidence="2" id="KW-0442">Lipid degradation</keyword>
<evidence type="ECO:0000256" key="4">
    <source>
        <dbReference type="SAM" id="MobiDB-lite"/>
    </source>
</evidence>
<dbReference type="AlphaFoldDB" id="A0A919YDK4"/>
<evidence type="ECO:0000313" key="7">
    <source>
        <dbReference type="Proteomes" id="UP000682811"/>
    </source>
</evidence>
<feature type="transmembrane region" description="Helical" evidence="5">
    <location>
        <begin position="52"/>
        <end position="68"/>
    </location>
</feature>
<gene>
    <name evidence="6" type="ORF">J34TS1_35010</name>
</gene>
<dbReference type="PANTHER" id="PTHR10272:SF0">
    <property type="entry name" value="PLATELET-ACTIVATING FACTOR ACETYLHYDROLASE"/>
    <property type="match status" value="1"/>
</dbReference>
<dbReference type="EMBL" id="BORT01000016">
    <property type="protein sequence ID" value="GIO48736.1"/>
    <property type="molecule type" value="Genomic_DNA"/>
</dbReference>
<evidence type="ECO:0000256" key="2">
    <source>
        <dbReference type="ARBA" id="ARBA00022963"/>
    </source>
</evidence>
<feature type="region of interest" description="Disordered" evidence="4">
    <location>
        <begin position="461"/>
        <end position="483"/>
    </location>
</feature>
<dbReference type="Proteomes" id="UP000682811">
    <property type="component" value="Unassembled WGS sequence"/>
</dbReference>
<protein>
    <submittedName>
        <fullName evidence="6">Carboxylic ester hydrolase</fullName>
    </submittedName>
</protein>
<sequence length="483" mass="53883">MRVFEIIVILADLAVAGGILYIRKNRRLDAGLLTFSVLALLLHGIIEHFRIQMVPAYAVSLALIIVLIRRLVKPGGIIKPRSLLKKSLLSIVVLVFAGVSVGLSILLPVFTMPEPTGSYAIGTVSRHLTDDSRQETLSSDPDDKRELMVSIWYPVDRNQAVGKPKEHYPSEVGEAISLVFGIPKLVFSHVTEIPTHVVYGAELSAAENKYPVLLFSPGVRSTRFQSMTAIEELVSHGYIVVGMDHPYTSAKVEYPDGRAVFYEPDPAYPTSAEVYEQNVKGVGIRVADARFVLDMITKWNENDPDHMFEGKLDLERVGIFGHSYGGATTAEAMAQDSRFKAGVSLEGGFWGTVSHTGLKQPFMYLMTGGTAESLQPTTVKKDKVFYEEFAPDLDSVMTKSTNDTYYLTIDHFFHQSFTDIALLAPAMFAKEMSAEHNIDITRSYVRAFFDQYLKDERQDLLEGPSSDYPEVQFDGKYTKRRVQ</sequence>
<evidence type="ECO:0000256" key="1">
    <source>
        <dbReference type="ARBA" id="ARBA00022801"/>
    </source>
</evidence>
<keyword evidence="5" id="KW-1133">Transmembrane helix</keyword>
<proteinExistence type="predicted"/>
<dbReference type="GO" id="GO:0003847">
    <property type="term" value="F:1-alkyl-2-acetylglycerophosphocholine esterase activity"/>
    <property type="evidence" value="ECO:0007669"/>
    <property type="project" value="TreeGrafter"/>
</dbReference>
<dbReference type="Gene3D" id="3.40.50.1820">
    <property type="entry name" value="alpha/beta hydrolase"/>
    <property type="match status" value="1"/>
</dbReference>
<feature type="transmembrane region" description="Helical" evidence="5">
    <location>
        <begin position="30"/>
        <end position="46"/>
    </location>
</feature>
<feature type="transmembrane region" description="Helical" evidence="5">
    <location>
        <begin position="88"/>
        <end position="110"/>
    </location>
</feature>
<evidence type="ECO:0000256" key="5">
    <source>
        <dbReference type="SAM" id="Phobius"/>
    </source>
</evidence>
<evidence type="ECO:0000256" key="3">
    <source>
        <dbReference type="ARBA" id="ARBA00023098"/>
    </source>
</evidence>